<keyword evidence="1" id="KW-0472">Membrane</keyword>
<dbReference type="PATRIC" id="fig|754436.4.peg.656"/>
<sequence>MRSAPINPTQSQRKLAFFCHTISASLHYFAIEREEENQVSKVDISKQTRPVCMWKRKVMGIAVWTLLFLGFFLLFPEVGKTHPHLAYSALLSPFIVVTVLIENPTALLDGEFPSALYPGFIYWGIVVGIVCFLHPKSH</sequence>
<evidence type="ECO:0000256" key="1">
    <source>
        <dbReference type="SAM" id="Phobius"/>
    </source>
</evidence>
<feature type="transmembrane region" description="Helical" evidence="1">
    <location>
        <begin position="58"/>
        <end position="78"/>
    </location>
</feature>
<evidence type="ECO:0000313" key="2">
    <source>
        <dbReference type="EMBL" id="KLV02510.1"/>
    </source>
</evidence>
<name>A0A0J1GRY6_9GAMM</name>
<dbReference type="Proteomes" id="UP000036426">
    <property type="component" value="Unassembled WGS sequence"/>
</dbReference>
<accession>A0A0J1GRY6</accession>
<proteinExistence type="predicted"/>
<organism evidence="2 3">
    <name type="scientific">Photobacterium aphoticum</name>
    <dbReference type="NCBI Taxonomy" id="754436"/>
    <lineage>
        <taxon>Bacteria</taxon>
        <taxon>Pseudomonadati</taxon>
        <taxon>Pseudomonadota</taxon>
        <taxon>Gammaproteobacteria</taxon>
        <taxon>Vibrionales</taxon>
        <taxon>Vibrionaceae</taxon>
        <taxon>Photobacterium</taxon>
    </lineage>
</organism>
<comment type="caution">
    <text evidence="2">The sequence shown here is derived from an EMBL/GenBank/DDBJ whole genome shotgun (WGS) entry which is preliminary data.</text>
</comment>
<gene>
    <name evidence="2" type="ORF">ABT58_03100</name>
</gene>
<feature type="transmembrane region" description="Helical" evidence="1">
    <location>
        <begin position="115"/>
        <end position="135"/>
    </location>
</feature>
<protein>
    <submittedName>
        <fullName evidence="2">Uncharacterized protein</fullName>
    </submittedName>
</protein>
<keyword evidence="1" id="KW-0812">Transmembrane</keyword>
<reference evidence="2 3" key="1">
    <citation type="submission" date="2015-05" db="EMBL/GenBank/DDBJ databases">
        <title>Photobacterium galathea sp. nov.</title>
        <authorList>
            <person name="Machado H."/>
            <person name="Gram L."/>
        </authorList>
    </citation>
    <scope>NUCLEOTIDE SEQUENCE [LARGE SCALE GENOMIC DNA]</scope>
    <source>
        <strain evidence="2 3">DSM 25995</strain>
    </source>
</reference>
<feature type="transmembrane region" description="Helical" evidence="1">
    <location>
        <begin position="84"/>
        <end position="103"/>
    </location>
</feature>
<keyword evidence="1" id="KW-1133">Transmembrane helix</keyword>
<evidence type="ECO:0000313" key="3">
    <source>
        <dbReference type="Proteomes" id="UP000036426"/>
    </source>
</evidence>
<dbReference type="EMBL" id="LDOV01000006">
    <property type="protein sequence ID" value="KLV02510.1"/>
    <property type="molecule type" value="Genomic_DNA"/>
</dbReference>
<keyword evidence="3" id="KW-1185">Reference proteome</keyword>
<dbReference type="AlphaFoldDB" id="A0A0J1GRY6"/>